<gene>
    <name evidence="1" type="ORF">BIW11_02545</name>
</gene>
<evidence type="ECO:0000313" key="1">
    <source>
        <dbReference type="EMBL" id="OQR79523.1"/>
    </source>
</evidence>
<organism evidence="1 2">
    <name type="scientific">Tropilaelaps mercedesae</name>
    <dbReference type="NCBI Taxonomy" id="418985"/>
    <lineage>
        <taxon>Eukaryota</taxon>
        <taxon>Metazoa</taxon>
        <taxon>Ecdysozoa</taxon>
        <taxon>Arthropoda</taxon>
        <taxon>Chelicerata</taxon>
        <taxon>Arachnida</taxon>
        <taxon>Acari</taxon>
        <taxon>Parasitiformes</taxon>
        <taxon>Mesostigmata</taxon>
        <taxon>Gamasina</taxon>
        <taxon>Dermanyssoidea</taxon>
        <taxon>Laelapidae</taxon>
        <taxon>Tropilaelaps</taxon>
    </lineage>
</organism>
<dbReference type="Proteomes" id="UP000192247">
    <property type="component" value="Unassembled WGS sequence"/>
</dbReference>
<proteinExistence type="predicted"/>
<evidence type="ECO:0000313" key="2">
    <source>
        <dbReference type="Proteomes" id="UP000192247"/>
    </source>
</evidence>
<reference evidence="1 2" key="1">
    <citation type="journal article" date="2017" name="Gigascience">
        <title>Draft genome of the honey bee ectoparasitic mite, Tropilaelaps mercedesae, is shaped by the parasitic life history.</title>
        <authorList>
            <person name="Dong X."/>
            <person name="Armstrong S.D."/>
            <person name="Xia D."/>
            <person name="Makepeace B.L."/>
            <person name="Darby A.C."/>
            <person name="Kadowaki T."/>
        </authorList>
    </citation>
    <scope>NUCLEOTIDE SEQUENCE [LARGE SCALE GENOMIC DNA]</scope>
    <source>
        <strain evidence="1">Wuxi-XJTLU</strain>
    </source>
</reference>
<comment type="caution">
    <text evidence="1">The sequence shown here is derived from an EMBL/GenBank/DDBJ whole genome shotgun (WGS) entry which is preliminary data.</text>
</comment>
<protein>
    <submittedName>
        <fullName evidence="1">Uncharacterized protein</fullName>
    </submittedName>
</protein>
<keyword evidence="2" id="KW-1185">Reference proteome</keyword>
<name>A0A1V9Y1G0_9ACAR</name>
<dbReference type="EMBL" id="MNPL01001014">
    <property type="protein sequence ID" value="OQR79523.1"/>
    <property type="molecule type" value="Genomic_DNA"/>
</dbReference>
<sequence length="55" mass="6330">MVCDDSTRVLQWDERRAAGAIESYVCFRDDSLLSLIVGRGRTSDKNVDRDRPQQE</sequence>
<dbReference type="InParanoid" id="A0A1V9Y1G0"/>
<dbReference type="AlphaFoldDB" id="A0A1V9Y1G0"/>
<accession>A0A1V9Y1G0</accession>